<evidence type="ECO:0000256" key="4">
    <source>
        <dbReference type="RuleBase" id="RU000461"/>
    </source>
</evidence>
<reference evidence="6 7" key="1">
    <citation type="submission" date="2025-04" db="UniProtKB">
        <authorList>
            <consortium name="RefSeq"/>
        </authorList>
    </citation>
    <scope>IDENTIFICATION</scope>
    <source>
        <tissue evidence="6 7">Gonad</tissue>
    </source>
</reference>
<dbReference type="GO" id="GO:0020037">
    <property type="term" value="F:heme binding"/>
    <property type="evidence" value="ECO:0007669"/>
    <property type="project" value="InterPro"/>
</dbReference>
<keyword evidence="4" id="KW-0560">Oxidoreductase</keyword>
<evidence type="ECO:0000313" key="6">
    <source>
        <dbReference type="RefSeq" id="XP_019644274.1"/>
    </source>
</evidence>
<keyword evidence="2 4" id="KW-0479">Metal-binding</keyword>
<proteinExistence type="inferred from homology"/>
<dbReference type="PANTHER" id="PTHR24286:SF252">
    <property type="entry name" value="CYTOCHROME P450 26B1"/>
    <property type="match status" value="1"/>
</dbReference>
<evidence type="ECO:0000313" key="10">
    <source>
        <dbReference type="RefSeq" id="XP_019644280.1"/>
    </source>
</evidence>
<evidence type="ECO:0000256" key="3">
    <source>
        <dbReference type="ARBA" id="ARBA00023004"/>
    </source>
</evidence>
<dbReference type="Proteomes" id="UP000515135">
    <property type="component" value="Unplaced"/>
</dbReference>
<dbReference type="PRINTS" id="PR00359">
    <property type="entry name" value="BP450"/>
</dbReference>
<dbReference type="RefSeq" id="XP_019644275.1">
    <property type="nucleotide sequence ID" value="XM_019788716.1"/>
</dbReference>
<dbReference type="RefSeq" id="XP_019644274.1">
    <property type="nucleotide sequence ID" value="XM_019788715.1"/>
</dbReference>
<dbReference type="PROSITE" id="PS00086">
    <property type="entry name" value="CYTOCHROME_P450"/>
    <property type="match status" value="1"/>
</dbReference>
<keyword evidence="5" id="KW-1185">Reference proteome</keyword>
<dbReference type="InterPro" id="IPR017972">
    <property type="entry name" value="Cyt_P450_CS"/>
</dbReference>
<evidence type="ECO:0000313" key="8">
    <source>
        <dbReference type="RefSeq" id="XP_019644278.1"/>
    </source>
</evidence>
<dbReference type="GO" id="GO:0004497">
    <property type="term" value="F:monooxygenase activity"/>
    <property type="evidence" value="ECO:0007669"/>
    <property type="project" value="UniProtKB-KW"/>
</dbReference>
<dbReference type="OrthoDB" id="1470350at2759"/>
<keyword evidence="4" id="KW-0349">Heme</keyword>
<dbReference type="RefSeq" id="XP_019644279.1">
    <property type="nucleotide sequence ID" value="XM_019788720.1"/>
</dbReference>
<gene>
    <name evidence="6 7 8 9 10" type="primary">LOC109485252</name>
</gene>
<dbReference type="InterPro" id="IPR036396">
    <property type="entry name" value="Cyt_P450_sf"/>
</dbReference>
<dbReference type="RefSeq" id="XP_019644280.1">
    <property type="nucleotide sequence ID" value="XM_019788721.1"/>
</dbReference>
<dbReference type="AlphaFoldDB" id="A0A6P4ZSZ5"/>
<dbReference type="InterPro" id="IPR002397">
    <property type="entry name" value="Cyt_P450_B"/>
</dbReference>
<evidence type="ECO:0000256" key="2">
    <source>
        <dbReference type="ARBA" id="ARBA00022723"/>
    </source>
</evidence>
<dbReference type="Pfam" id="PF00067">
    <property type="entry name" value="p450"/>
    <property type="match status" value="2"/>
</dbReference>
<keyword evidence="3 4" id="KW-0408">Iron</keyword>
<protein>
    <submittedName>
        <fullName evidence="6 8">Uncharacterized protein LOC109485252 isoform X1</fullName>
    </submittedName>
    <submittedName>
        <fullName evidence="7">Uncharacterized protein LOC109485252 isoform X2</fullName>
    </submittedName>
</protein>
<dbReference type="PANTHER" id="PTHR24286">
    <property type="entry name" value="CYTOCHROME P450 26"/>
    <property type="match status" value="1"/>
</dbReference>
<accession>A0A6P4ZSZ5</accession>
<evidence type="ECO:0000313" key="5">
    <source>
        <dbReference type="Proteomes" id="UP000515135"/>
    </source>
</evidence>
<sequence>MSELPGYVGYPWVGDNSLEFYRDPVHFMEKRIQDYSSRIFQARFINRPTVFVGSAEAVKKLLNEKTQHFDMGYKALWQGLYGENVLFSDGTEAIALRALLIPLFNREAVSGYQNTVERICDRTLQSIPAGKPVKVYELLKQMSTEISMGLFLDIEREADNSLGPHVSQLMTQHWHGIISMPANLKLPTWGGNWESGYSKAQEAKDELLQIIRDRIGKNKHNNVLGLMKTAGFRSEDEIYWHLLLFVSALVPKAFSSLFTSFTLQLAGPSKASMRQKALEDETFLEHILLEVQRLWPPFIGGRRLVRQEFTLAGYRIPKEHGLMYVTHTAHRDPQIFPEPHSFKPERWSTCNAGHEGYLCAFGGGPRRCVGTQLVQLVLKHVTKYLLRNFHWEVTQAEIPPYKWLPVSRPTVEDQVIFTPRDSSGEEVEMGVEVAETSL</sequence>
<organism evidence="5 10">
    <name type="scientific">Branchiostoma belcheri</name>
    <name type="common">Amphioxus</name>
    <dbReference type="NCBI Taxonomy" id="7741"/>
    <lineage>
        <taxon>Eukaryota</taxon>
        <taxon>Metazoa</taxon>
        <taxon>Chordata</taxon>
        <taxon>Cephalochordata</taxon>
        <taxon>Leptocardii</taxon>
        <taxon>Amphioxiformes</taxon>
        <taxon>Branchiostomatidae</taxon>
        <taxon>Branchiostoma</taxon>
    </lineage>
</organism>
<dbReference type="GO" id="GO:0005506">
    <property type="term" value="F:iron ion binding"/>
    <property type="evidence" value="ECO:0007669"/>
    <property type="project" value="InterPro"/>
</dbReference>
<dbReference type="SUPFAM" id="SSF48264">
    <property type="entry name" value="Cytochrome P450"/>
    <property type="match status" value="1"/>
</dbReference>
<dbReference type="InterPro" id="IPR001128">
    <property type="entry name" value="Cyt_P450"/>
</dbReference>
<keyword evidence="4" id="KW-0503">Monooxygenase</keyword>
<evidence type="ECO:0000313" key="9">
    <source>
        <dbReference type="RefSeq" id="XP_019644279.1"/>
    </source>
</evidence>
<dbReference type="GeneID" id="109485252"/>
<dbReference type="GO" id="GO:0016705">
    <property type="term" value="F:oxidoreductase activity, acting on paired donors, with incorporation or reduction of molecular oxygen"/>
    <property type="evidence" value="ECO:0007669"/>
    <property type="project" value="InterPro"/>
</dbReference>
<dbReference type="KEGG" id="bbel:109485252"/>
<dbReference type="RefSeq" id="XP_019644278.1">
    <property type="nucleotide sequence ID" value="XM_019788719.1"/>
</dbReference>
<name>A0A6P4ZSZ5_BRABE</name>
<comment type="similarity">
    <text evidence="1 4">Belongs to the cytochrome P450 family.</text>
</comment>
<dbReference type="Gene3D" id="1.10.630.10">
    <property type="entry name" value="Cytochrome P450"/>
    <property type="match status" value="1"/>
</dbReference>
<evidence type="ECO:0000313" key="7">
    <source>
        <dbReference type="RefSeq" id="XP_019644275.1"/>
    </source>
</evidence>
<evidence type="ECO:0000256" key="1">
    <source>
        <dbReference type="ARBA" id="ARBA00010617"/>
    </source>
</evidence>
<dbReference type="GO" id="GO:0016125">
    <property type="term" value="P:sterol metabolic process"/>
    <property type="evidence" value="ECO:0007669"/>
    <property type="project" value="TreeGrafter"/>
</dbReference>